<feature type="region of interest" description="Disordered" evidence="1">
    <location>
        <begin position="298"/>
        <end position="346"/>
    </location>
</feature>
<evidence type="ECO:0000313" key="3">
    <source>
        <dbReference type="Proteomes" id="UP000288388"/>
    </source>
</evidence>
<dbReference type="Proteomes" id="UP000288388">
    <property type="component" value="Unassembled WGS sequence"/>
</dbReference>
<dbReference type="RefSeq" id="WP_127978190.1">
    <property type="nucleotide sequence ID" value="NZ_JAQLBW010000037.1"/>
</dbReference>
<accession>A0A437UJK4</accession>
<comment type="caution">
    <text evidence="2">The sequence shown here is derived from an EMBL/GenBank/DDBJ whole genome shotgun (WGS) entry which is preliminary data.</text>
</comment>
<protein>
    <submittedName>
        <fullName evidence="2">Uncharacterized protein</fullName>
    </submittedName>
</protein>
<organism evidence="2 3">
    <name type="scientific">Enterococcus avium</name>
    <name type="common">Streptococcus avium</name>
    <dbReference type="NCBI Taxonomy" id="33945"/>
    <lineage>
        <taxon>Bacteria</taxon>
        <taxon>Bacillati</taxon>
        <taxon>Bacillota</taxon>
        <taxon>Bacilli</taxon>
        <taxon>Lactobacillales</taxon>
        <taxon>Enterococcaceae</taxon>
        <taxon>Enterococcus</taxon>
    </lineage>
</organism>
<sequence>MDTVKLGQRQIFGMKNVNLMKRVAKYFEQTKNASQVVEYLVAILLRDALCVGDFSLESLTELIHQIFLTTTPNDTLRKHCVFFESFFSLEEWQNVVNRLFKNKNEYHQFTKETCLYQKFLEKKNREQSDPSEYQYTLISSFNDSNGKKHTWTLRNTKRIPKHLENETANVLKILMSLTVFQSPTARRFAEYLNFYSHEGRIDAQHKEVQEEVVPTETIEETTIPEASIEKKTPQKQAIATSTTPYYDEEAAKVETKYPPLSKEKTPTRLELSTLESASAIESAENSHEMDINYLRYGKTKEQIEEGRKNKTLNRRATKASGNSGKKKTGGNQKKKKGKNKRNKKKK</sequence>
<gene>
    <name evidence="2" type="ORF">EK398_02530</name>
</gene>
<dbReference type="EMBL" id="RYZS01000001">
    <property type="protein sequence ID" value="RVU93832.1"/>
    <property type="molecule type" value="Genomic_DNA"/>
</dbReference>
<proteinExistence type="predicted"/>
<feature type="compositionally biased region" description="Basic and acidic residues" evidence="1">
    <location>
        <begin position="298"/>
        <end position="308"/>
    </location>
</feature>
<evidence type="ECO:0000313" key="2">
    <source>
        <dbReference type="EMBL" id="RVU93832.1"/>
    </source>
</evidence>
<feature type="compositionally biased region" description="Basic residues" evidence="1">
    <location>
        <begin position="324"/>
        <end position="346"/>
    </location>
</feature>
<dbReference type="AlphaFoldDB" id="A0A437UJK4"/>
<name>A0A437UJK4_ENTAV</name>
<evidence type="ECO:0000256" key="1">
    <source>
        <dbReference type="SAM" id="MobiDB-lite"/>
    </source>
</evidence>
<reference evidence="2 3" key="1">
    <citation type="submission" date="2018-12" db="EMBL/GenBank/DDBJ databases">
        <title>A novel vanA-carrying plasmid in a clinical isolate of Enterococcus avium.</title>
        <authorList>
            <person name="Bernasconi O.J."/>
            <person name="Luzzaro F."/>
            <person name="Endimiani A."/>
        </authorList>
    </citation>
    <scope>NUCLEOTIDE SEQUENCE [LARGE SCALE GENOMIC DNA]</scope>
    <source>
        <strain evidence="2 3">LC0559/18</strain>
    </source>
</reference>